<evidence type="ECO:0000313" key="1">
    <source>
        <dbReference type="EMBL" id="OAD07003.1"/>
    </source>
</evidence>
<organism evidence="1 2">
    <name type="scientific">Mucor lusitanicus CBS 277.49</name>
    <dbReference type="NCBI Taxonomy" id="747725"/>
    <lineage>
        <taxon>Eukaryota</taxon>
        <taxon>Fungi</taxon>
        <taxon>Fungi incertae sedis</taxon>
        <taxon>Mucoromycota</taxon>
        <taxon>Mucoromycotina</taxon>
        <taxon>Mucoromycetes</taxon>
        <taxon>Mucorales</taxon>
        <taxon>Mucorineae</taxon>
        <taxon>Mucoraceae</taxon>
        <taxon>Mucor</taxon>
    </lineage>
</organism>
<dbReference type="AlphaFoldDB" id="A0A168P0X5"/>
<reference evidence="1 2" key="1">
    <citation type="submission" date="2015-06" db="EMBL/GenBank/DDBJ databases">
        <title>Expansion of signal transduction pathways in fungi by whole-genome duplication.</title>
        <authorList>
            <consortium name="DOE Joint Genome Institute"/>
            <person name="Corrochano L.M."/>
            <person name="Kuo A."/>
            <person name="Marcet-Houben M."/>
            <person name="Polaino S."/>
            <person name="Salamov A."/>
            <person name="Villalobos J.M."/>
            <person name="Alvarez M.I."/>
            <person name="Avalos J."/>
            <person name="Benito E.P."/>
            <person name="Benoit I."/>
            <person name="Burger G."/>
            <person name="Camino L.P."/>
            <person name="Canovas D."/>
            <person name="Cerda-Olmedo E."/>
            <person name="Cheng J.-F."/>
            <person name="Dominguez A."/>
            <person name="Elias M."/>
            <person name="Eslava A.P."/>
            <person name="Glaser F."/>
            <person name="Grimwood J."/>
            <person name="Gutierrez G."/>
            <person name="Heitman J."/>
            <person name="Henrissat B."/>
            <person name="Iturriaga E.A."/>
            <person name="Lang B.F."/>
            <person name="Lavin J.L."/>
            <person name="Lee S."/>
            <person name="Li W."/>
            <person name="Lindquist E."/>
            <person name="Lopez-Garcia S."/>
            <person name="Luque E.M."/>
            <person name="Marcos A.T."/>
            <person name="Martin J."/>
            <person name="Mccluskey K."/>
            <person name="Medina H.R."/>
            <person name="Miralles-Duran A."/>
            <person name="Miyazaki A."/>
            <person name="Munoz-Torres E."/>
            <person name="Oguiza J.A."/>
            <person name="Ohm R."/>
            <person name="Olmedo M."/>
            <person name="Orejas M."/>
            <person name="Ortiz-Castellanos L."/>
            <person name="Pisabarro A.G."/>
            <person name="Rodriguez-Romero J."/>
            <person name="Ruiz-Herrera J."/>
            <person name="Ruiz-Vazquez R."/>
            <person name="Sanz C."/>
            <person name="Schackwitz W."/>
            <person name="Schmutz J."/>
            <person name="Shahriari M."/>
            <person name="Shelest E."/>
            <person name="Silva-Franco F."/>
            <person name="Soanes D."/>
            <person name="Syed K."/>
            <person name="Tagua V.G."/>
            <person name="Talbot N.J."/>
            <person name="Thon M."/>
            <person name="De Vries R.P."/>
            <person name="Wiebenga A."/>
            <person name="Yadav J.S."/>
            <person name="Braun E.L."/>
            <person name="Baker S."/>
            <person name="Garre V."/>
            <person name="Horwitz B."/>
            <person name="Torres-Martinez S."/>
            <person name="Idnurm A."/>
            <person name="Herrera-Estrella A."/>
            <person name="Gabaldon T."/>
            <person name="Grigoriev I.V."/>
        </authorList>
    </citation>
    <scope>NUCLEOTIDE SEQUENCE [LARGE SCALE GENOMIC DNA]</scope>
    <source>
        <strain evidence="1 2">CBS 277.49</strain>
    </source>
</reference>
<proteinExistence type="predicted"/>
<evidence type="ECO:0000313" key="2">
    <source>
        <dbReference type="Proteomes" id="UP000077051"/>
    </source>
</evidence>
<keyword evidence="2" id="KW-1185">Reference proteome</keyword>
<name>A0A168P0X5_MUCCL</name>
<dbReference type="EMBL" id="AMYB01000002">
    <property type="protein sequence ID" value="OAD07003.1"/>
    <property type="molecule type" value="Genomic_DNA"/>
</dbReference>
<gene>
    <name evidence="1" type="ORF">MUCCIDRAFT_107601</name>
</gene>
<comment type="caution">
    <text evidence="1">The sequence shown here is derived from an EMBL/GenBank/DDBJ whole genome shotgun (WGS) entry which is preliminary data.</text>
</comment>
<dbReference type="Proteomes" id="UP000077051">
    <property type="component" value="Unassembled WGS sequence"/>
</dbReference>
<protein>
    <submittedName>
        <fullName evidence="1">Uncharacterized protein</fullName>
    </submittedName>
</protein>
<accession>A0A168P0X5</accession>
<dbReference type="VEuPathDB" id="FungiDB:MUCCIDRAFT_107601"/>
<sequence>MLYETFSFISLLLLGTRNQKLPQSPAKSTRLVPPLLPLYGVMTSMDEWPQVGFDVKAMKRQVKSINSQREELGTR</sequence>